<gene>
    <name evidence="1" type="ORF">SAMN04488529_1334</name>
</gene>
<evidence type="ECO:0000313" key="1">
    <source>
        <dbReference type="EMBL" id="SDP85880.1"/>
    </source>
</evidence>
<accession>A0A1H0W582</accession>
<dbReference type="Proteomes" id="UP000198597">
    <property type="component" value="Unassembled WGS sequence"/>
</dbReference>
<organism evidence="1 2">
    <name type="scientific">Clostridium gasigenes</name>
    <dbReference type="NCBI Taxonomy" id="94869"/>
    <lineage>
        <taxon>Bacteria</taxon>
        <taxon>Bacillati</taxon>
        <taxon>Bacillota</taxon>
        <taxon>Clostridia</taxon>
        <taxon>Eubacteriales</taxon>
        <taxon>Clostridiaceae</taxon>
        <taxon>Clostridium</taxon>
    </lineage>
</organism>
<dbReference type="EMBL" id="FNJM01000033">
    <property type="protein sequence ID" value="SDP85880.1"/>
    <property type="molecule type" value="Genomic_DNA"/>
</dbReference>
<proteinExistence type="predicted"/>
<reference evidence="1 2" key="1">
    <citation type="submission" date="2016-10" db="EMBL/GenBank/DDBJ databases">
        <authorList>
            <person name="de Groot N.N."/>
        </authorList>
    </citation>
    <scope>NUCLEOTIDE SEQUENCE [LARGE SCALE GENOMIC DNA]</scope>
    <source>
        <strain evidence="1 2">DSM 12272</strain>
    </source>
</reference>
<dbReference type="AlphaFoldDB" id="A0A1H0W582"/>
<name>A0A1H0W582_9CLOT</name>
<keyword evidence="2" id="KW-1185">Reference proteome</keyword>
<evidence type="ECO:0000313" key="2">
    <source>
        <dbReference type="Proteomes" id="UP000198597"/>
    </source>
</evidence>
<protein>
    <submittedName>
        <fullName evidence="1">Uncharacterized protein</fullName>
    </submittedName>
</protein>
<sequence>MVERLLNMKSNDAAEGKFTFVIKNIITNVFFGYESPWCNLLSALFLRLVQ</sequence>